<dbReference type="HOGENOM" id="CLU_2762878_0_0_1"/>
<reference evidence="1 2" key="1">
    <citation type="journal article" date="2010" name="Nature">
        <title>Genome sequence of the palaeopolyploid soybean.</title>
        <authorList>
            <person name="Schmutz J."/>
            <person name="Cannon S.B."/>
            <person name="Schlueter J."/>
            <person name="Ma J."/>
            <person name="Mitros T."/>
            <person name="Nelson W."/>
            <person name="Hyten D.L."/>
            <person name="Song Q."/>
            <person name="Thelen J.J."/>
            <person name="Cheng J."/>
            <person name="Xu D."/>
            <person name="Hellsten U."/>
            <person name="May G.D."/>
            <person name="Yu Y."/>
            <person name="Sakurai T."/>
            <person name="Umezawa T."/>
            <person name="Bhattacharyya M.K."/>
            <person name="Sandhu D."/>
            <person name="Valliyodan B."/>
            <person name="Lindquist E."/>
            <person name="Peto M."/>
            <person name="Grant D."/>
            <person name="Shu S."/>
            <person name="Goodstein D."/>
            <person name="Barry K."/>
            <person name="Futrell-Griggs M."/>
            <person name="Abernathy B."/>
            <person name="Du J."/>
            <person name="Tian Z."/>
            <person name="Zhu L."/>
            <person name="Gill N."/>
            <person name="Joshi T."/>
            <person name="Libault M."/>
            <person name="Sethuraman A."/>
            <person name="Zhang X.-C."/>
            <person name="Shinozaki K."/>
            <person name="Nguyen H.T."/>
            <person name="Wing R.A."/>
            <person name="Cregan P."/>
            <person name="Specht J."/>
            <person name="Grimwood J."/>
            <person name="Rokhsar D."/>
            <person name="Stacey G."/>
            <person name="Shoemaker R.C."/>
            <person name="Jackson S.A."/>
        </authorList>
    </citation>
    <scope>NUCLEOTIDE SEQUENCE [LARGE SCALE GENOMIC DNA]</scope>
    <source>
        <strain evidence="2">cv. Williams 82</strain>
        <tissue evidence="1">Callus</tissue>
    </source>
</reference>
<dbReference type="Gramene" id="KRG99950">
    <property type="protein sequence ID" value="KRG99950"/>
    <property type="gene ID" value="GLYMA_18G181400"/>
</dbReference>
<evidence type="ECO:0000313" key="1">
    <source>
        <dbReference type="EMBL" id="KRG99950.1"/>
    </source>
</evidence>
<name>K7MT39_SOYBN</name>
<evidence type="ECO:0000313" key="3">
    <source>
        <dbReference type="Proteomes" id="UP000008827"/>
    </source>
</evidence>
<evidence type="ECO:0000313" key="2">
    <source>
        <dbReference type="EnsemblPlants" id="KRG99950"/>
    </source>
</evidence>
<keyword evidence="3" id="KW-1185">Reference proteome</keyword>
<dbReference type="EnsemblPlants" id="KRG99950">
    <property type="protein sequence ID" value="KRG99950"/>
    <property type="gene ID" value="GLYMA_18G181400"/>
</dbReference>
<gene>
    <name evidence="1" type="ORF">GLYMA_18G181400</name>
</gene>
<dbReference type="InParanoid" id="K7MT39"/>
<reference evidence="1" key="3">
    <citation type="submission" date="2018-07" db="EMBL/GenBank/DDBJ databases">
        <title>WGS assembly of Glycine max.</title>
        <authorList>
            <person name="Schmutz J."/>
            <person name="Cannon S."/>
            <person name="Schlueter J."/>
            <person name="Ma J."/>
            <person name="Mitros T."/>
            <person name="Nelson W."/>
            <person name="Hyten D."/>
            <person name="Song Q."/>
            <person name="Thelen J."/>
            <person name="Cheng J."/>
            <person name="Xu D."/>
            <person name="Hellsten U."/>
            <person name="May G."/>
            <person name="Yu Y."/>
            <person name="Sakurai T."/>
            <person name="Umezawa T."/>
            <person name="Bhattacharyya M."/>
            <person name="Sandhu D."/>
            <person name="Valliyodan B."/>
            <person name="Lindquist E."/>
            <person name="Peto M."/>
            <person name="Grant D."/>
            <person name="Shu S."/>
            <person name="Goodstein D."/>
            <person name="Barry K."/>
            <person name="Futrell-Griggs M."/>
            <person name="Abernathy B."/>
            <person name="Du J."/>
            <person name="Tian Z."/>
            <person name="Zhu L."/>
            <person name="Gill N."/>
            <person name="Joshi T."/>
            <person name="Libault M."/>
            <person name="Sethuraman A."/>
            <person name="Zhang X."/>
            <person name="Shinozaki K."/>
            <person name="Nguyen H."/>
            <person name="Wing R."/>
            <person name="Cregan P."/>
            <person name="Specht J."/>
            <person name="Grimwood J."/>
            <person name="Rokhsar D."/>
            <person name="Stacey G."/>
            <person name="Shoemaker R."/>
            <person name="Jackson S."/>
        </authorList>
    </citation>
    <scope>NUCLEOTIDE SEQUENCE</scope>
    <source>
        <tissue evidence="1">Callus</tissue>
    </source>
</reference>
<accession>K7MT39</accession>
<proteinExistence type="predicted"/>
<dbReference type="Proteomes" id="UP000008827">
    <property type="component" value="Chromosome 18"/>
</dbReference>
<reference evidence="2" key="2">
    <citation type="submission" date="2018-02" db="UniProtKB">
        <authorList>
            <consortium name="EnsemblPlants"/>
        </authorList>
    </citation>
    <scope>IDENTIFICATION</scope>
    <source>
        <strain evidence="2">Williams 82</strain>
    </source>
</reference>
<dbReference type="AlphaFoldDB" id="K7MT39"/>
<dbReference type="EMBL" id="CM000851">
    <property type="protein sequence ID" value="KRG99950.1"/>
    <property type="molecule type" value="Genomic_DNA"/>
</dbReference>
<protein>
    <submittedName>
        <fullName evidence="1 2">Uncharacterized protein</fullName>
    </submittedName>
</protein>
<dbReference type="PaxDb" id="3847-GLYMA18G39791.1"/>
<sequence length="70" mass="8298">MKHLKEMLTEHIFCKRSCDKNRNAQGSIPSTSKQQFSQPKYKQQYYSYRISVSESIKSFPTPKKKIKRVV</sequence>
<organism evidence="2">
    <name type="scientific">Glycine max</name>
    <name type="common">Soybean</name>
    <name type="synonym">Glycine hispida</name>
    <dbReference type="NCBI Taxonomy" id="3847"/>
    <lineage>
        <taxon>Eukaryota</taxon>
        <taxon>Viridiplantae</taxon>
        <taxon>Streptophyta</taxon>
        <taxon>Embryophyta</taxon>
        <taxon>Tracheophyta</taxon>
        <taxon>Spermatophyta</taxon>
        <taxon>Magnoliopsida</taxon>
        <taxon>eudicotyledons</taxon>
        <taxon>Gunneridae</taxon>
        <taxon>Pentapetalae</taxon>
        <taxon>rosids</taxon>
        <taxon>fabids</taxon>
        <taxon>Fabales</taxon>
        <taxon>Fabaceae</taxon>
        <taxon>Papilionoideae</taxon>
        <taxon>50 kb inversion clade</taxon>
        <taxon>NPAAA clade</taxon>
        <taxon>indigoferoid/millettioid clade</taxon>
        <taxon>Phaseoleae</taxon>
        <taxon>Glycine</taxon>
        <taxon>Glycine subgen. Soja</taxon>
    </lineage>
</organism>